<dbReference type="InterPro" id="IPR002781">
    <property type="entry name" value="TM_pro_TauE-like"/>
</dbReference>
<dbReference type="Pfam" id="PF01925">
    <property type="entry name" value="TauE"/>
    <property type="match status" value="1"/>
</dbReference>
<evidence type="ECO:0000256" key="4">
    <source>
        <dbReference type="ARBA" id="ARBA00022989"/>
    </source>
</evidence>
<dbReference type="RefSeq" id="WP_275809576.1">
    <property type="nucleotide sequence ID" value="NZ_BAAANM010000011.1"/>
</dbReference>
<sequence length="250" mass="24684">MTLLGMALGGLIGLCLGALGGGGSILTVPVLVYALGQSAQSATTGGLVVVGLTAVCSTWSHARAGNVRWGAGAAFGASGIAASYGGTALNRLVNPTVLMLCFAALMVVSAVAMFRRGRTSAPVPERTRKTPVARILASGLAVGFLTGFLGVGGGFVIVPALVGALGYEMPVAVGTSLLVIAINSAVALAARAGEETLHWAVIAPLTAAAVIGSLLGRRASARVPSATLTRAFATLTVAVAGYLAVRCAVG</sequence>
<dbReference type="EMBL" id="JARHTQ010000003">
    <property type="protein sequence ID" value="MDF2255340.1"/>
    <property type="molecule type" value="Genomic_DNA"/>
</dbReference>
<feature type="transmembrane region" description="Helical" evidence="6">
    <location>
        <begin position="171"/>
        <end position="190"/>
    </location>
</feature>
<comment type="subcellular location">
    <subcellularLocation>
        <location evidence="6">Cell membrane</location>
        <topology evidence="6">Multi-pass membrane protein</topology>
    </subcellularLocation>
    <subcellularLocation>
        <location evidence="1">Membrane</location>
        <topology evidence="1">Multi-pass membrane protein</topology>
    </subcellularLocation>
</comment>
<evidence type="ECO:0000256" key="1">
    <source>
        <dbReference type="ARBA" id="ARBA00004141"/>
    </source>
</evidence>
<evidence type="ECO:0000256" key="6">
    <source>
        <dbReference type="RuleBase" id="RU363041"/>
    </source>
</evidence>
<evidence type="ECO:0000256" key="3">
    <source>
        <dbReference type="ARBA" id="ARBA00022692"/>
    </source>
</evidence>
<reference evidence="7 8" key="1">
    <citation type="submission" date="2023-03" db="EMBL/GenBank/DDBJ databases">
        <title>Draft genome sequence of type strain Streptomyces ferralitis JCM 14344.</title>
        <authorList>
            <person name="Klaysubun C."/>
            <person name="Duangmal K."/>
        </authorList>
    </citation>
    <scope>NUCLEOTIDE SEQUENCE [LARGE SCALE GENOMIC DNA]</scope>
    <source>
        <strain evidence="7 8">JCM 14344</strain>
    </source>
</reference>
<keyword evidence="5 6" id="KW-0472">Membrane</keyword>
<comment type="similarity">
    <text evidence="2 6">Belongs to the 4-toluene sulfonate uptake permease (TSUP) (TC 2.A.102) family.</text>
</comment>
<evidence type="ECO:0000313" key="7">
    <source>
        <dbReference type="EMBL" id="MDF2255340.1"/>
    </source>
</evidence>
<keyword evidence="8" id="KW-1185">Reference proteome</keyword>
<dbReference type="PANTHER" id="PTHR43701:SF2">
    <property type="entry name" value="MEMBRANE TRANSPORTER PROTEIN YJNA-RELATED"/>
    <property type="match status" value="1"/>
</dbReference>
<feature type="transmembrane region" description="Helical" evidence="6">
    <location>
        <begin position="228"/>
        <end position="249"/>
    </location>
</feature>
<keyword evidence="4 6" id="KW-1133">Transmembrane helix</keyword>
<feature type="transmembrane region" description="Helical" evidence="6">
    <location>
        <begin position="92"/>
        <end position="114"/>
    </location>
</feature>
<feature type="transmembrane region" description="Helical" evidence="6">
    <location>
        <begin position="69"/>
        <end position="86"/>
    </location>
</feature>
<keyword evidence="3 6" id="KW-0812">Transmembrane</keyword>
<evidence type="ECO:0000256" key="2">
    <source>
        <dbReference type="ARBA" id="ARBA00009142"/>
    </source>
</evidence>
<feature type="transmembrane region" description="Helical" evidence="6">
    <location>
        <begin position="135"/>
        <end position="165"/>
    </location>
</feature>
<dbReference type="InterPro" id="IPR051598">
    <property type="entry name" value="TSUP/Inactive_protease-like"/>
</dbReference>
<name>A0ABT5YUS7_9ACTN</name>
<organism evidence="7 8">
    <name type="scientific">Streptantibioticus ferralitis</name>
    <dbReference type="NCBI Taxonomy" id="236510"/>
    <lineage>
        <taxon>Bacteria</taxon>
        <taxon>Bacillati</taxon>
        <taxon>Actinomycetota</taxon>
        <taxon>Actinomycetes</taxon>
        <taxon>Kitasatosporales</taxon>
        <taxon>Streptomycetaceae</taxon>
        <taxon>Streptantibioticus</taxon>
    </lineage>
</organism>
<evidence type="ECO:0000313" key="8">
    <source>
        <dbReference type="Proteomes" id="UP001220022"/>
    </source>
</evidence>
<gene>
    <name evidence="7" type="ORF">P2L57_06250</name>
</gene>
<feature type="transmembrane region" description="Helical" evidence="6">
    <location>
        <begin position="197"/>
        <end position="216"/>
    </location>
</feature>
<keyword evidence="6" id="KW-1003">Cell membrane</keyword>
<evidence type="ECO:0000256" key="5">
    <source>
        <dbReference type="ARBA" id="ARBA00023136"/>
    </source>
</evidence>
<proteinExistence type="inferred from homology"/>
<accession>A0ABT5YUS7</accession>
<dbReference type="Proteomes" id="UP001220022">
    <property type="component" value="Unassembled WGS sequence"/>
</dbReference>
<comment type="caution">
    <text evidence="7">The sequence shown here is derived from an EMBL/GenBank/DDBJ whole genome shotgun (WGS) entry which is preliminary data.</text>
</comment>
<protein>
    <recommendedName>
        <fullName evidence="6">Probable membrane transporter protein</fullName>
    </recommendedName>
</protein>
<feature type="transmembrane region" description="Helical" evidence="6">
    <location>
        <begin position="44"/>
        <end position="62"/>
    </location>
</feature>
<dbReference type="PANTHER" id="PTHR43701">
    <property type="entry name" value="MEMBRANE TRANSPORTER PROTEIN MJ0441-RELATED"/>
    <property type="match status" value="1"/>
</dbReference>